<dbReference type="EC" id="1.2.1.3" evidence="3"/>
<dbReference type="InterPro" id="IPR016160">
    <property type="entry name" value="Ald_DH_CS_CYS"/>
</dbReference>
<dbReference type="Proteomes" id="UP001184828">
    <property type="component" value="Unassembled WGS sequence"/>
</dbReference>
<evidence type="ECO:0000256" key="2">
    <source>
        <dbReference type="ARBA" id="ARBA00023002"/>
    </source>
</evidence>
<dbReference type="InterPro" id="IPR016161">
    <property type="entry name" value="Ald_DH/histidinol_DH"/>
</dbReference>
<dbReference type="Gene3D" id="3.40.605.10">
    <property type="entry name" value="Aldehyde Dehydrogenase, Chain A, domain 1"/>
    <property type="match status" value="1"/>
</dbReference>
<protein>
    <recommendedName>
        <fullName evidence="3">aldehyde dehydrogenase (NAD(+))</fullName>
        <ecNumber evidence="3">1.2.1.3</ecNumber>
    </recommendedName>
</protein>
<reference evidence="6" key="1">
    <citation type="submission" date="2023-07" db="EMBL/GenBank/DDBJ databases">
        <title>Sorghum-associated microbial communities from plants grown in Nebraska, USA.</title>
        <authorList>
            <person name="Schachtman D."/>
        </authorList>
    </citation>
    <scope>NUCLEOTIDE SEQUENCE</scope>
    <source>
        <strain evidence="6">DS2114</strain>
    </source>
</reference>
<dbReference type="CDD" id="cd07138">
    <property type="entry name" value="ALDH_CddD_SSP0762"/>
    <property type="match status" value="1"/>
</dbReference>
<comment type="caution">
    <text evidence="6">The sequence shown here is derived from an EMBL/GenBank/DDBJ whole genome shotgun (WGS) entry which is preliminary data.</text>
</comment>
<evidence type="ECO:0000313" key="7">
    <source>
        <dbReference type="Proteomes" id="UP001184828"/>
    </source>
</evidence>
<dbReference type="EMBL" id="JAVDQZ010000021">
    <property type="protein sequence ID" value="MDR6430276.1"/>
    <property type="molecule type" value="Genomic_DNA"/>
</dbReference>
<dbReference type="Gene3D" id="3.40.309.10">
    <property type="entry name" value="Aldehyde Dehydrogenase, Chain A, domain 2"/>
    <property type="match status" value="1"/>
</dbReference>
<gene>
    <name evidence="6" type="ORF">J2738_006471</name>
</gene>
<dbReference type="GO" id="GO:0004029">
    <property type="term" value="F:aldehyde dehydrogenase (NAD+) activity"/>
    <property type="evidence" value="ECO:0007669"/>
    <property type="project" value="UniProtKB-EC"/>
</dbReference>
<evidence type="ECO:0000259" key="5">
    <source>
        <dbReference type="Pfam" id="PF00171"/>
    </source>
</evidence>
<accession>A0AAE4BZK3</accession>
<keyword evidence="2 6" id="KW-0560">Oxidoreductase</keyword>
<dbReference type="InterPro" id="IPR016162">
    <property type="entry name" value="Ald_DH_N"/>
</dbReference>
<evidence type="ECO:0000256" key="3">
    <source>
        <dbReference type="ARBA" id="ARBA00024226"/>
    </source>
</evidence>
<dbReference type="Pfam" id="PF00171">
    <property type="entry name" value="Aldedh"/>
    <property type="match status" value="1"/>
</dbReference>
<organism evidence="6 7">
    <name type="scientific">Variovorax paradoxus</name>
    <dbReference type="NCBI Taxonomy" id="34073"/>
    <lineage>
        <taxon>Bacteria</taxon>
        <taxon>Pseudomonadati</taxon>
        <taxon>Pseudomonadota</taxon>
        <taxon>Betaproteobacteria</taxon>
        <taxon>Burkholderiales</taxon>
        <taxon>Comamonadaceae</taxon>
        <taxon>Variovorax</taxon>
    </lineage>
</organism>
<dbReference type="RefSeq" id="WP_307698809.1">
    <property type="nucleotide sequence ID" value="NZ_JAUSRU010000023.1"/>
</dbReference>
<dbReference type="InterPro" id="IPR015590">
    <property type="entry name" value="Aldehyde_DH_dom"/>
</dbReference>
<dbReference type="FunFam" id="3.40.309.10:FF:000012">
    <property type="entry name" value="Betaine aldehyde dehydrogenase"/>
    <property type="match status" value="1"/>
</dbReference>
<evidence type="ECO:0000256" key="1">
    <source>
        <dbReference type="ARBA" id="ARBA00009986"/>
    </source>
</evidence>
<evidence type="ECO:0000313" key="6">
    <source>
        <dbReference type="EMBL" id="MDR6430276.1"/>
    </source>
</evidence>
<sequence>MWNIDRAYIDGVFVPVQGSERLEICNPATERPIGTVTLANREDAKRAIAAANRAQPALARSTRAQRIDMLRRLEAAVLARTDQIREATIEEYGGPLARSQWVSNYASQCFATTARALRDYAFERRLGEVTVVMEPVGVAGLIAPWNAAAGSICSKLASAIAAGCASVVKPSELGPLQAQAVTEALHDAGLPPGVFNVLLGRGSDVGDEIATSAGIAKISFTGSTQTGKLIARAGVETMKRVSLALSGKSATLVLDDADLAATLPLALNAAFMNNGQACVAGTRLLIPRTHMKAAVEQVQAAVAALRVGDPRDPATAVGPLASQAQFDRVQHFIRRGLAQGATLVAGGEGRPDGLERGWFVRPTVFAEVRNDMEIAREEIFGPVLSIIGYGDEDEAIDIANDSPYGLQAYVFSSDAPRALRVASRLRAGTVLVNRIAPELAAPFGGAKQSGVGREFGVFGMEAFLEPKTIALADGMA</sequence>
<feature type="domain" description="Aldehyde dehydrogenase" evidence="5">
    <location>
        <begin position="17"/>
        <end position="469"/>
    </location>
</feature>
<dbReference type="PANTHER" id="PTHR42804:SF1">
    <property type="entry name" value="ALDEHYDE DEHYDROGENASE-RELATED"/>
    <property type="match status" value="1"/>
</dbReference>
<proteinExistence type="inferred from homology"/>
<dbReference type="InterPro" id="IPR016163">
    <property type="entry name" value="Ald_DH_C"/>
</dbReference>
<comment type="similarity">
    <text evidence="1">Belongs to the aldehyde dehydrogenase family.</text>
</comment>
<dbReference type="PROSITE" id="PS00070">
    <property type="entry name" value="ALDEHYDE_DEHYDR_CYS"/>
    <property type="match status" value="1"/>
</dbReference>
<evidence type="ECO:0000256" key="4">
    <source>
        <dbReference type="ARBA" id="ARBA00049194"/>
    </source>
</evidence>
<comment type="catalytic activity">
    <reaction evidence="4">
        <text>an aldehyde + NAD(+) + H2O = a carboxylate + NADH + 2 H(+)</text>
        <dbReference type="Rhea" id="RHEA:16185"/>
        <dbReference type="ChEBI" id="CHEBI:15377"/>
        <dbReference type="ChEBI" id="CHEBI:15378"/>
        <dbReference type="ChEBI" id="CHEBI:17478"/>
        <dbReference type="ChEBI" id="CHEBI:29067"/>
        <dbReference type="ChEBI" id="CHEBI:57540"/>
        <dbReference type="ChEBI" id="CHEBI:57945"/>
        <dbReference type="EC" id="1.2.1.3"/>
    </reaction>
</comment>
<dbReference type="PANTHER" id="PTHR42804">
    <property type="entry name" value="ALDEHYDE DEHYDROGENASE"/>
    <property type="match status" value="1"/>
</dbReference>
<dbReference type="AlphaFoldDB" id="A0AAE4BZK3"/>
<dbReference type="SUPFAM" id="SSF53720">
    <property type="entry name" value="ALDH-like"/>
    <property type="match status" value="1"/>
</dbReference>
<name>A0AAE4BZK3_VARPD</name>